<proteinExistence type="predicted"/>
<protein>
    <submittedName>
        <fullName evidence="6">Methyltransferase family protein</fullName>
    </submittedName>
</protein>
<keyword evidence="4" id="KW-0732">Signal</keyword>
<organism evidence="6 7">
    <name type="scientific">Chromatocurvus halotolerans</name>
    <dbReference type="NCBI Taxonomy" id="1132028"/>
    <lineage>
        <taxon>Bacteria</taxon>
        <taxon>Pseudomonadati</taxon>
        <taxon>Pseudomonadota</taxon>
        <taxon>Gammaproteobacteria</taxon>
        <taxon>Cellvibrionales</taxon>
        <taxon>Halieaceae</taxon>
        <taxon>Chromatocurvus</taxon>
    </lineage>
</organism>
<dbReference type="GO" id="GO:0032259">
    <property type="term" value="P:methylation"/>
    <property type="evidence" value="ECO:0007669"/>
    <property type="project" value="UniProtKB-KW"/>
</dbReference>
<accession>A0A4R2KTG6</accession>
<dbReference type="InterPro" id="IPR025714">
    <property type="entry name" value="Methyltranfer_dom"/>
</dbReference>
<evidence type="ECO:0000256" key="3">
    <source>
        <dbReference type="ARBA" id="ARBA00022691"/>
    </source>
</evidence>
<sequence>MEMPRNTLRLIALTALLATMPVEPAVATEAVAPYVVTTREDVQRMLDLASVGPGDLLIDLGSGDGRIPIAAAEQGALSVGIDIDPDLVSMARDNASGAGLGDRVHFRVDDVFTTPIAEASVVTLYLMPDVNLQLRPRLLSELEPGTRIVSNTFTMGEWAPDAHVSGRSSGGLLLWIVPDRIEGHWQLESSGDVLHIKQRFQEIEVTLRSDGKVMASGLGKLRGRQFTWTGKDVEGRDLRGTARRQGEVLSGVIWREVDSDAAPERVMFSARRRDS</sequence>
<evidence type="ECO:0000313" key="6">
    <source>
        <dbReference type="EMBL" id="TCO76067.1"/>
    </source>
</evidence>
<evidence type="ECO:0000256" key="1">
    <source>
        <dbReference type="ARBA" id="ARBA00022603"/>
    </source>
</evidence>
<dbReference type="RefSeq" id="WP_117315658.1">
    <property type="nucleotide sequence ID" value="NZ_QQSW01000003.1"/>
</dbReference>
<keyword evidence="2 6" id="KW-0808">Transferase</keyword>
<keyword evidence="3" id="KW-0949">S-adenosyl-L-methionine</keyword>
<gene>
    <name evidence="6" type="ORF">EV688_10527</name>
</gene>
<reference evidence="6 7" key="1">
    <citation type="submission" date="2019-03" db="EMBL/GenBank/DDBJ databases">
        <title>Genomic Encyclopedia of Type Strains, Phase IV (KMG-IV): sequencing the most valuable type-strain genomes for metagenomic binning, comparative biology and taxonomic classification.</title>
        <authorList>
            <person name="Goeker M."/>
        </authorList>
    </citation>
    <scope>NUCLEOTIDE SEQUENCE [LARGE SCALE GENOMIC DNA]</scope>
    <source>
        <strain evidence="6 7">DSM 23344</strain>
    </source>
</reference>
<keyword evidence="7" id="KW-1185">Reference proteome</keyword>
<dbReference type="Pfam" id="PF13847">
    <property type="entry name" value="Methyltransf_31"/>
    <property type="match status" value="1"/>
</dbReference>
<comment type="caution">
    <text evidence="6">The sequence shown here is derived from an EMBL/GenBank/DDBJ whole genome shotgun (WGS) entry which is preliminary data.</text>
</comment>
<evidence type="ECO:0000256" key="4">
    <source>
        <dbReference type="SAM" id="SignalP"/>
    </source>
</evidence>
<evidence type="ECO:0000256" key="2">
    <source>
        <dbReference type="ARBA" id="ARBA00022679"/>
    </source>
</evidence>
<evidence type="ECO:0000313" key="7">
    <source>
        <dbReference type="Proteomes" id="UP000294980"/>
    </source>
</evidence>
<dbReference type="Proteomes" id="UP000294980">
    <property type="component" value="Unassembled WGS sequence"/>
</dbReference>
<dbReference type="PANTHER" id="PTHR13610">
    <property type="entry name" value="METHYLTRANSFERASE DOMAIN-CONTAINING PROTEIN"/>
    <property type="match status" value="1"/>
</dbReference>
<feature type="domain" description="Methyltransferase" evidence="5">
    <location>
        <begin position="57"/>
        <end position="119"/>
    </location>
</feature>
<dbReference type="AlphaFoldDB" id="A0A4R2KTG6"/>
<dbReference type="OrthoDB" id="281208at2"/>
<keyword evidence="1 6" id="KW-0489">Methyltransferase</keyword>
<dbReference type="PANTHER" id="PTHR13610:SF11">
    <property type="entry name" value="METHYLTRANSFERASE DOMAIN-CONTAINING PROTEIN"/>
    <property type="match status" value="1"/>
</dbReference>
<name>A0A4R2KTG6_9GAMM</name>
<dbReference type="EMBL" id="SLWX01000005">
    <property type="protein sequence ID" value="TCO76067.1"/>
    <property type="molecule type" value="Genomic_DNA"/>
</dbReference>
<dbReference type="InterPro" id="IPR026170">
    <property type="entry name" value="FAM173A/B"/>
</dbReference>
<feature type="chain" id="PRO_5020661419" evidence="4">
    <location>
        <begin position="28"/>
        <end position="275"/>
    </location>
</feature>
<feature type="signal peptide" evidence="4">
    <location>
        <begin position="1"/>
        <end position="27"/>
    </location>
</feature>
<evidence type="ECO:0000259" key="5">
    <source>
        <dbReference type="Pfam" id="PF13847"/>
    </source>
</evidence>
<dbReference type="CDD" id="cd02440">
    <property type="entry name" value="AdoMet_MTases"/>
    <property type="match status" value="1"/>
</dbReference>
<dbReference type="GO" id="GO:0016279">
    <property type="term" value="F:protein-lysine N-methyltransferase activity"/>
    <property type="evidence" value="ECO:0007669"/>
    <property type="project" value="InterPro"/>
</dbReference>
<dbReference type="SUPFAM" id="SSF53335">
    <property type="entry name" value="S-adenosyl-L-methionine-dependent methyltransferases"/>
    <property type="match status" value="1"/>
</dbReference>
<dbReference type="InterPro" id="IPR029063">
    <property type="entry name" value="SAM-dependent_MTases_sf"/>
</dbReference>
<dbReference type="Gene3D" id="3.40.50.150">
    <property type="entry name" value="Vaccinia Virus protein VP39"/>
    <property type="match status" value="1"/>
</dbReference>